<gene>
    <name evidence="2" type="ORF">NOCA2540090</name>
</gene>
<protein>
    <recommendedName>
        <fullName evidence="1">SnoaL-like domain-containing protein</fullName>
    </recommendedName>
</protein>
<accession>A0A2P2CA54</accession>
<dbReference type="InterPro" id="IPR037401">
    <property type="entry name" value="SnoaL-like"/>
</dbReference>
<proteinExistence type="predicted"/>
<dbReference type="Gene3D" id="3.10.450.50">
    <property type="match status" value="1"/>
</dbReference>
<dbReference type="CDD" id="cd00531">
    <property type="entry name" value="NTF2_like"/>
    <property type="match status" value="1"/>
</dbReference>
<organism evidence="2">
    <name type="scientific">metagenome</name>
    <dbReference type="NCBI Taxonomy" id="256318"/>
    <lineage>
        <taxon>unclassified sequences</taxon>
        <taxon>metagenomes</taxon>
    </lineage>
</organism>
<feature type="domain" description="SnoaL-like" evidence="1">
    <location>
        <begin position="86"/>
        <end position="183"/>
    </location>
</feature>
<name>A0A2P2CA54_9ZZZZ</name>
<evidence type="ECO:0000259" key="1">
    <source>
        <dbReference type="Pfam" id="PF12680"/>
    </source>
</evidence>
<dbReference type="SUPFAM" id="SSF54427">
    <property type="entry name" value="NTF2-like"/>
    <property type="match status" value="1"/>
</dbReference>
<dbReference type="InterPro" id="IPR032710">
    <property type="entry name" value="NTF2-like_dom_sf"/>
</dbReference>
<dbReference type="Pfam" id="PF12680">
    <property type="entry name" value="SnoaL_2"/>
    <property type="match status" value="1"/>
</dbReference>
<sequence>MNAQALVLLSAAGLGDLDIEVLAIAGDRVLVQGVDQSDGRTLLGSVRGLRGGRPTHVATYRGPSLAPARSQLAGSHDLAVAEQAARSYFDLLDSGRVDLAAECFSLDATYDVPMGEGSRRLCVGRSEILGWFHERGTSPARHHVEIVAAAGAGRFLVDGWVSGGPAGPASFMSSLRVCVDSLITDYAAVMQVPRVQG</sequence>
<dbReference type="EMBL" id="CZKA01000050">
    <property type="protein sequence ID" value="CUR58877.1"/>
    <property type="molecule type" value="Genomic_DNA"/>
</dbReference>
<dbReference type="AlphaFoldDB" id="A0A2P2CA54"/>
<evidence type="ECO:0000313" key="2">
    <source>
        <dbReference type="EMBL" id="CUR58877.1"/>
    </source>
</evidence>
<reference evidence="2" key="1">
    <citation type="submission" date="2015-08" db="EMBL/GenBank/DDBJ databases">
        <authorList>
            <person name="Babu N.S."/>
            <person name="Beckwith C.J."/>
            <person name="Beseler K.G."/>
            <person name="Brison A."/>
            <person name="Carone J.V."/>
            <person name="Caskin T.P."/>
            <person name="Diamond M."/>
            <person name="Durham M.E."/>
            <person name="Foxe J.M."/>
            <person name="Go M."/>
            <person name="Henderson B.A."/>
            <person name="Jones I.B."/>
            <person name="McGettigan J.A."/>
            <person name="Micheletti S.J."/>
            <person name="Nasrallah M.E."/>
            <person name="Ortiz D."/>
            <person name="Piller C.R."/>
            <person name="Privatt S.R."/>
            <person name="Schneider S.L."/>
            <person name="Sharp S."/>
            <person name="Smith T.C."/>
            <person name="Stanton J.D."/>
            <person name="Ullery H.E."/>
            <person name="Wilson R.J."/>
            <person name="Serrano M.G."/>
            <person name="Buck G."/>
            <person name="Lee V."/>
            <person name="Wang Y."/>
            <person name="Carvalho R."/>
            <person name="Voegtly L."/>
            <person name="Shi R."/>
            <person name="Duckworth R."/>
            <person name="Johnson A."/>
            <person name="Loviza R."/>
            <person name="Walstead R."/>
            <person name="Shah Z."/>
            <person name="Kiflezghi M."/>
            <person name="Wade K."/>
            <person name="Ball S.L."/>
            <person name="Bradley K.W."/>
            <person name="Asai D.J."/>
            <person name="Bowman C.A."/>
            <person name="Russell D.A."/>
            <person name="Pope W.H."/>
            <person name="Jacobs-Sera D."/>
            <person name="Hendrix R.W."/>
            <person name="Hatfull G.F."/>
        </authorList>
    </citation>
    <scope>NUCLEOTIDE SEQUENCE</scope>
</reference>